<evidence type="ECO:0000313" key="11">
    <source>
        <dbReference type="Proteomes" id="UP000001593"/>
    </source>
</evidence>
<dbReference type="HOGENOM" id="CLU_013387_4_1_1"/>
<dbReference type="GO" id="GO:0046872">
    <property type="term" value="F:metal ion binding"/>
    <property type="evidence" value="ECO:0007669"/>
    <property type="project" value="InterPro"/>
</dbReference>
<evidence type="ECO:0000259" key="7">
    <source>
        <dbReference type="Pfam" id="PF00149"/>
    </source>
</evidence>
<feature type="non-terminal residue" evidence="10">
    <location>
        <position position="1"/>
    </location>
</feature>
<protein>
    <recommendedName>
        <fullName evidence="6">Purple acid phosphatase</fullName>
        <ecNumber evidence="6">3.1.3.2</ecNumber>
    </recommendedName>
</protein>
<evidence type="ECO:0000256" key="6">
    <source>
        <dbReference type="RuleBase" id="RU361203"/>
    </source>
</evidence>
<evidence type="ECO:0000256" key="1">
    <source>
        <dbReference type="ARBA" id="ARBA00004613"/>
    </source>
</evidence>
<dbReference type="Pfam" id="PF14008">
    <property type="entry name" value="Metallophos_C"/>
    <property type="match status" value="1"/>
</dbReference>
<evidence type="ECO:0000256" key="4">
    <source>
        <dbReference type="ARBA" id="ARBA00022729"/>
    </source>
</evidence>
<keyword evidence="5" id="KW-0325">Glycoprotein</keyword>
<evidence type="ECO:0000259" key="9">
    <source>
        <dbReference type="Pfam" id="PF16656"/>
    </source>
</evidence>
<dbReference type="AlphaFoldDB" id="A7RLE4"/>
<accession>A7RLE4</accession>
<evidence type="ECO:0000256" key="5">
    <source>
        <dbReference type="ARBA" id="ARBA00023180"/>
    </source>
</evidence>
<feature type="domain" description="Calcineurin-like phosphoesterase" evidence="7">
    <location>
        <begin position="81"/>
        <end position="299"/>
    </location>
</feature>
<gene>
    <name evidence="10" type="ORF">NEMVEDRAFT_v1g86098</name>
</gene>
<dbReference type="InterPro" id="IPR025733">
    <property type="entry name" value="PAPs_C"/>
</dbReference>
<dbReference type="GO" id="GO:0005576">
    <property type="term" value="C:extracellular region"/>
    <property type="evidence" value="ECO:0007669"/>
    <property type="project" value="UniProtKB-SubCell"/>
</dbReference>
<dbReference type="EMBL" id="DS469518">
    <property type="protein sequence ID" value="EDO47589.1"/>
    <property type="molecule type" value="Genomic_DNA"/>
</dbReference>
<comment type="subunit">
    <text evidence="2">Homodimer.</text>
</comment>
<dbReference type="InterPro" id="IPR004843">
    <property type="entry name" value="Calcineurin-like_PHP"/>
</dbReference>
<comment type="subcellular location">
    <subcellularLocation>
        <location evidence="1">Secreted</location>
    </subcellularLocation>
</comment>
<dbReference type="InterPro" id="IPR029052">
    <property type="entry name" value="Metallo-depent_PP-like"/>
</dbReference>
<evidence type="ECO:0000313" key="10">
    <source>
        <dbReference type="EMBL" id="EDO47589.1"/>
    </source>
</evidence>
<dbReference type="SUPFAM" id="SSF56300">
    <property type="entry name" value="Metallo-dependent phosphatases"/>
    <property type="match status" value="1"/>
</dbReference>
<feature type="domain" description="Purple acid phosphatase N-terminal" evidence="9">
    <location>
        <begin position="5"/>
        <end position="69"/>
    </location>
</feature>
<dbReference type="GO" id="GO:0003993">
    <property type="term" value="F:acid phosphatase activity"/>
    <property type="evidence" value="ECO:0007669"/>
    <property type="project" value="UniProtKB-EC"/>
</dbReference>
<keyword evidence="11" id="KW-1185">Reference proteome</keyword>
<proteinExistence type="inferred from homology"/>
<sequence>GPLMTTKGTTKTYKASDMCGEPASGSQFMDPGFIHDVLLTDLKPSSLYYYQYGTDLVRIGMSKLKNFTTAPLPNPDVSFKFLVYGDQGISADAHNTARYSLEEILYRNATMVIHLGDIAYAEGYAYQWEKYFALIEPYASLVPYMVGIGNHEQDHVSGGEKDPSGAPGEGFHPWFAPSLFHTDSGGECGVPMYHRFHMPDNGNHVWWYSFNYGSLHYIMMSTEHNFTRGSRQYKWIENDLRNVDRSVTPWVLIGGHRAMYTSQKYYGDYMLSLGMRHHMDDLLNKYQVDLGLWAHFHSYERTCAVYNGRCENNGTVHITVGTAGKQFDTNGFMPMDWSLKQMIEFGYGRITVYSKSALLWEFITNKDKKVADKVLLTK</sequence>
<dbReference type="Pfam" id="PF00149">
    <property type="entry name" value="Metallophos"/>
    <property type="match status" value="1"/>
</dbReference>
<dbReference type="EC" id="3.1.3.2" evidence="6"/>
<dbReference type="Proteomes" id="UP000001593">
    <property type="component" value="Unassembled WGS sequence"/>
</dbReference>
<dbReference type="InterPro" id="IPR041792">
    <property type="entry name" value="MPP_PAP"/>
</dbReference>
<dbReference type="Gene3D" id="2.60.40.380">
    <property type="entry name" value="Purple acid phosphatase-like, N-terminal"/>
    <property type="match status" value="1"/>
</dbReference>
<dbReference type="InterPro" id="IPR015914">
    <property type="entry name" value="PAPs_N"/>
</dbReference>
<keyword evidence="3" id="KW-0964">Secreted</keyword>
<organism evidence="10 11">
    <name type="scientific">Nematostella vectensis</name>
    <name type="common">Starlet sea anemone</name>
    <dbReference type="NCBI Taxonomy" id="45351"/>
    <lineage>
        <taxon>Eukaryota</taxon>
        <taxon>Metazoa</taxon>
        <taxon>Cnidaria</taxon>
        <taxon>Anthozoa</taxon>
        <taxon>Hexacorallia</taxon>
        <taxon>Actiniaria</taxon>
        <taxon>Edwardsiidae</taxon>
        <taxon>Nematostella</taxon>
    </lineage>
</organism>
<feature type="domain" description="Purple acid phosphatase C-terminal" evidence="8">
    <location>
        <begin position="314"/>
        <end position="372"/>
    </location>
</feature>
<dbReference type="InParanoid" id="A7RLE4"/>
<reference evidence="10 11" key="1">
    <citation type="journal article" date="2007" name="Science">
        <title>Sea anemone genome reveals ancestral eumetazoan gene repertoire and genomic organization.</title>
        <authorList>
            <person name="Putnam N.H."/>
            <person name="Srivastava M."/>
            <person name="Hellsten U."/>
            <person name="Dirks B."/>
            <person name="Chapman J."/>
            <person name="Salamov A."/>
            <person name="Terry A."/>
            <person name="Shapiro H."/>
            <person name="Lindquist E."/>
            <person name="Kapitonov V.V."/>
            <person name="Jurka J."/>
            <person name="Genikhovich G."/>
            <person name="Grigoriev I.V."/>
            <person name="Lucas S.M."/>
            <person name="Steele R.E."/>
            <person name="Finnerty J.R."/>
            <person name="Technau U."/>
            <person name="Martindale M.Q."/>
            <person name="Rokhsar D.S."/>
        </authorList>
    </citation>
    <scope>NUCLEOTIDE SEQUENCE [LARGE SCALE GENOMIC DNA]</scope>
    <source>
        <strain evidence="11">CH2 X CH6</strain>
    </source>
</reference>
<keyword evidence="4" id="KW-0732">Signal</keyword>
<dbReference type="Pfam" id="PF16656">
    <property type="entry name" value="Pur_ac_phosph_N"/>
    <property type="match status" value="1"/>
</dbReference>
<dbReference type="CDD" id="cd00839">
    <property type="entry name" value="MPP_PAPs"/>
    <property type="match status" value="1"/>
</dbReference>
<dbReference type="PANTHER" id="PTHR45778:SF7">
    <property type="entry name" value="PURPLE ACID PHOSPHATASE"/>
    <property type="match status" value="1"/>
</dbReference>
<evidence type="ECO:0000256" key="3">
    <source>
        <dbReference type="ARBA" id="ARBA00022525"/>
    </source>
</evidence>
<dbReference type="Gene3D" id="3.60.21.10">
    <property type="match status" value="1"/>
</dbReference>
<comment type="similarity">
    <text evidence="6">Belongs to the metallophosphoesterase superfamily. Purple acid phosphatase family.</text>
</comment>
<evidence type="ECO:0000259" key="8">
    <source>
        <dbReference type="Pfam" id="PF14008"/>
    </source>
</evidence>
<dbReference type="PhylomeDB" id="A7RLE4"/>
<dbReference type="InterPro" id="IPR008963">
    <property type="entry name" value="Purple_acid_Pase-like_N"/>
</dbReference>
<dbReference type="eggNOG" id="KOG1378">
    <property type="taxonomic scope" value="Eukaryota"/>
</dbReference>
<dbReference type="SUPFAM" id="SSF49363">
    <property type="entry name" value="Purple acid phosphatase, N-terminal domain"/>
    <property type="match status" value="1"/>
</dbReference>
<dbReference type="OMA" id="VYPPFLC"/>
<comment type="catalytic activity">
    <reaction evidence="6">
        <text>a phosphate monoester + H2O = an alcohol + phosphate</text>
        <dbReference type="Rhea" id="RHEA:15017"/>
        <dbReference type="ChEBI" id="CHEBI:15377"/>
        <dbReference type="ChEBI" id="CHEBI:30879"/>
        <dbReference type="ChEBI" id="CHEBI:43474"/>
        <dbReference type="ChEBI" id="CHEBI:67140"/>
        <dbReference type="EC" id="3.1.3.2"/>
    </reaction>
</comment>
<dbReference type="PANTHER" id="PTHR45778">
    <property type="entry name" value="PURPLE ACID PHOSPHATASE-RELATED"/>
    <property type="match status" value="1"/>
</dbReference>
<keyword evidence="6" id="KW-0378">Hydrolase</keyword>
<evidence type="ECO:0000256" key="2">
    <source>
        <dbReference type="ARBA" id="ARBA00011738"/>
    </source>
</evidence>
<name>A7RLE4_NEMVE</name>